<gene>
    <name evidence="2" type="primary">bioC</name>
    <name evidence="2" type="ORF">NCTC10723_01325</name>
</gene>
<dbReference type="RefSeq" id="WP_115270552.1">
    <property type="nucleotide sequence ID" value="NZ_CASFEE010000051.1"/>
</dbReference>
<accession>A0A377GZ53</accession>
<dbReference type="SUPFAM" id="SSF53335">
    <property type="entry name" value="S-adenosyl-L-methionine-dependent methyltransferases"/>
    <property type="match status" value="1"/>
</dbReference>
<evidence type="ECO:0000259" key="1">
    <source>
        <dbReference type="Pfam" id="PF08241"/>
    </source>
</evidence>
<protein>
    <submittedName>
        <fullName evidence="2">Malonyl-CoA O-methyltransferase BioC</fullName>
        <ecNumber evidence="2">2.1.1.197</ecNumber>
    </submittedName>
</protein>
<keyword evidence="3" id="KW-1185">Reference proteome</keyword>
<dbReference type="Pfam" id="PF08241">
    <property type="entry name" value="Methyltransf_11"/>
    <property type="match status" value="1"/>
</dbReference>
<dbReference type="InterPro" id="IPR013216">
    <property type="entry name" value="Methyltransf_11"/>
</dbReference>
<dbReference type="GO" id="GO:0008757">
    <property type="term" value="F:S-adenosylmethionine-dependent methyltransferase activity"/>
    <property type="evidence" value="ECO:0007669"/>
    <property type="project" value="InterPro"/>
</dbReference>
<reference evidence="2 3" key="1">
    <citation type="submission" date="2018-06" db="EMBL/GenBank/DDBJ databases">
        <authorList>
            <consortium name="Pathogen Informatics"/>
            <person name="Doyle S."/>
        </authorList>
    </citation>
    <scope>NUCLEOTIDE SEQUENCE [LARGE SCALE GENOMIC DNA]</scope>
    <source>
        <strain evidence="2 3">NCTC10723</strain>
    </source>
</reference>
<proteinExistence type="predicted"/>
<sequence length="220" mass="25693">MNFEKKFDTYDENAHIQKSVADTLVEFLDEMGVSKERDVFEIGCGTGLFTKRFIKKFSPKKVILNDIYDVEKYLKNVRYDEFILGNIEEIDIPKTDTTVSSSVFQWLKNFSKSIEKIAHSTNELGFSMYIEGNLEEIKQHFDISLKYLTLDNIIEILTSLFSKVKWKEETIELEFSSSIEALRYLKNTGVTGFEKSSISKVRNYESKSLTYRVGYFYCKK</sequence>
<dbReference type="CDD" id="cd02440">
    <property type="entry name" value="AdoMet_MTases"/>
    <property type="match status" value="1"/>
</dbReference>
<name>A0A377GZ53_9FUSO</name>
<dbReference type="GO" id="GO:0032259">
    <property type="term" value="P:methylation"/>
    <property type="evidence" value="ECO:0007669"/>
    <property type="project" value="UniProtKB-KW"/>
</dbReference>
<keyword evidence="2" id="KW-0489">Methyltransferase</keyword>
<feature type="domain" description="Methyltransferase type 11" evidence="1">
    <location>
        <begin position="41"/>
        <end position="120"/>
    </location>
</feature>
<dbReference type="OrthoDB" id="9760689at2"/>
<dbReference type="InterPro" id="IPR029063">
    <property type="entry name" value="SAM-dependent_MTases_sf"/>
</dbReference>
<dbReference type="Gene3D" id="3.40.50.150">
    <property type="entry name" value="Vaccinia Virus protein VP39"/>
    <property type="match status" value="1"/>
</dbReference>
<evidence type="ECO:0000313" key="2">
    <source>
        <dbReference type="EMBL" id="STO31864.1"/>
    </source>
</evidence>
<dbReference type="AlphaFoldDB" id="A0A377GZ53"/>
<keyword evidence="2" id="KW-0808">Transferase</keyword>
<dbReference type="EC" id="2.1.1.197" evidence="2"/>
<dbReference type="Proteomes" id="UP000255328">
    <property type="component" value="Unassembled WGS sequence"/>
</dbReference>
<organism evidence="2 3">
    <name type="scientific">Fusobacterium necrogenes</name>
    <dbReference type="NCBI Taxonomy" id="858"/>
    <lineage>
        <taxon>Bacteria</taxon>
        <taxon>Fusobacteriati</taxon>
        <taxon>Fusobacteriota</taxon>
        <taxon>Fusobacteriia</taxon>
        <taxon>Fusobacteriales</taxon>
        <taxon>Fusobacteriaceae</taxon>
        <taxon>Fusobacterium</taxon>
    </lineage>
</organism>
<evidence type="ECO:0000313" key="3">
    <source>
        <dbReference type="Proteomes" id="UP000255328"/>
    </source>
</evidence>
<dbReference type="GO" id="GO:0102130">
    <property type="term" value="F:malonyl-CoA methyltransferase activity"/>
    <property type="evidence" value="ECO:0007669"/>
    <property type="project" value="UniProtKB-EC"/>
</dbReference>
<dbReference type="EMBL" id="UGGU01000003">
    <property type="protein sequence ID" value="STO31864.1"/>
    <property type="molecule type" value="Genomic_DNA"/>
</dbReference>